<dbReference type="KEGG" id="ppsr:I6J18_02770"/>
<sequence length="103" mass="11676">MKVDEEKQIKEAFEKITEGIERSAPNLATLSMMLNKKKAEHKKRLNRELMFFMLIASFCIIILTLVLANAPILYIGIQVLGIVAVPCVMIWKNKKSKQGDSVL</sequence>
<organism evidence="2 3">
    <name type="scientific">Peribacillus psychrosaccharolyticus</name>
    <name type="common">Bacillus psychrosaccharolyticus</name>
    <dbReference type="NCBI Taxonomy" id="1407"/>
    <lineage>
        <taxon>Bacteria</taxon>
        <taxon>Bacillati</taxon>
        <taxon>Bacillota</taxon>
        <taxon>Bacilli</taxon>
        <taxon>Bacillales</taxon>
        <taxon>Bacillaceae</taxon>
        <taxon>Peribacillus</taxon>
    </lineage>
</organism>
<keyword evidence="1" id="KW-1133">Transmembrane helix</keyword>
<name>A0A974NMU8_PERPY</name>
<keyword evidence="3" id="KW-1185">Reference proteome</keyword>
<dbReference type="EMBL" id="CP068053">
    <property type="protein sequence ID" value="QQT00861.1"/>
    <property type="molecule type" value="Genomic_DNA"/>
</dbReference>
<dbReference type="Proteomes" id="UP000595254">
    <property type="component" value="Chromosome"/>
</dbReference>
<keyword evidence="1" id="KW-0812">Transmembrane</keyword>
<proteinExistence type="predicted"/>
<accession>A0A974NMU8</accession>
<dbReference type="InterPro" id="IPR035238">
    <property type="entry name" value="DUF5345"/>
</dbReference>
<keyword evidence="1" id="KW-0472">Membrane</keyword>
<reference evidence="2 3" key="1">
    <citation type="submission" date="2021-01" db="EMBL/GenBank/DDBJ databases">
        <title>FDA dAtabase for Regulatory Grade micrObial Sequences (FDA-ARGOS): Supporting development and validation of Infectious Disease Dx tests.</title>
        <authorList>
            <person name="Nelson B."/>
            <person name="Plummer A."/>
            <person name="Tallon L."/>
            <person name="Sadzewicz L."/>
            <person name="Zhao X."/>
            <person name="Boylan J."/>
            <person name="Ott S."/>
            <person name="Bowen H."/>
            <person name="Vavikolanu K."/>
            <person name="Mehta A."/>
            <person name="Aluvathingal J."/>
            <person name="Nadendla S."/>
            <person name="Myers T."/>
            <person name="Yan Y."/>
            <person name="Sichtig H."/>
        </authorList>
    </citation>
    <scope>NUCLEOTIDE SEQUENCE [LARGE SCALE GENOMIC DNA]</scope>
    <source>
        <strain evidence="2 3">FDAARGOS_1161</strain>
    </source>
</reference>
<evidence type="ECO:0000313" key="3">
    <source>
        <dbReference type="Proteomes" id="UP000595254"/>
    </source>
</evidence>
<protein>
    <submittedName>
        <fullName evidence="2">YxlC family protein</fullName>
    </submittedName>
</protein>
<feature type="transmembrane region" description="Helical" evidence="1">
    <location>
        <begin position="49"/>
        <end position="66"/>
    </location>
</feature>
<feature type="transmembrane region" description="Helical" evidence="1">
    <location>
        <begin position="72"/>
        <end position="91"/>
    </location>
</feature>
<evidence type="ECO:0000313" key="2">
    <source>
        <dbReference type="EMBL" id="QQT00861.1"/>
    </source>
</evidence>
<dbReference type="Pfam" id="PF17280">
    <property type="entry name" value="DUF5345"/>
    <property type="match status" value="1"/>
</dbReference>
<dbReference type="RefSeq" id="WP_040375788.1">
    <property type="nucleotide sequence ID" value="NZ_CP068053.1"/>
</dbReference>
<dbReference type="AlphaFoldDB" id="A0A974NMU8"/>
<evidence type="ECO:0000256" key="1">
    <source>
        <dbReference type="SAM" id="Phobius"/>
    </source>
</evidence>
<gene>
    <name evidence="2" type="ORF">I6J18_02770</name>
</gene>